<dbReference type="PANTHER" id="PTHR10614:SF13">
    <property type="entry name" value="INSULIN RECEPTOR SUBSTRATE 1"/>
    <property type="match status" value="1"/>
</dbReference>
<accession>A0A7R9CEV8</accession>
<keyword evidence="4" id="KW-0341">Growth regulation</keyword>
<keyword evidence="5" id="KW-0677">Repeat</keyword>
<dbReference type="PRINTS" id="PR00628">
    <property type="entry name" value="INSULINRSI"/>
</dbReference>
<comment type="subunit">
    <text evidence="1">Bindings to phosphatidylinositol 3-kinase and SHP2.</text>
</comment>
<dbReference type="GO" id="GO:0005886">
    <property type="term" value="C:plasma membrane"/>
    <property type="evidence" value="ECO:0007669"/>
    <property type="project" value="TreeGrafter"/>
</dbReference>
<dbReference type="PROSITE" id="PS50003">
    <property type="entry name" value="PH_DOMAIN"/>
    <property type="match status" value="1"/>
</dbReference>
<dbReference type="InterPro" id="IPR001849">
    <property type="entry name" value="PH_domain"/>
</dbReference>
<comment type="function">
    <text evidence="9">Activates phosphatidylinositol 3-kinase when bound to the regulatory p85 subunit. May mediate the control of various cellular processes by insulin-like peptides. When phosphorylated by the insulin receptor binds specifically to various cellular proteins containing SH2 domains. Involved in control of cell proliferation, cell size, and body and organ growth throughout development. Also has a role in a signaling pathway controlling the physiological response required to endure periods of low nutrient conditions. Insulin/insulin-like growth factor (IGF) signaling pathway has a role in regulating aging and is necessary in the ovary for vitellogenic maturation.</text>
</comment>
<dbReference type="AlphaFoldDB" id="A0A7R9CEV8"/>
<dbReference type="GO" id="GO:0048477">
    <property type="term" value="P:oogenesis"/>
    <property type="evidence" value="ECO:0007669"/>
    <property type="project" value="UniProtKB-KW"/>
</dbReference>
<feature type="domain" description="IRS-type PTB" evidence="12">
    <location>
        <begin position="161"/>
        <end position="267"/>
    </location>
</feature>
<proteinExistence type="predicted"/>
<name>A0A7R9CEV8_TIMCR</name>
<evidence type="ECO:0000256" key="5">
    <source>
        <dbReference type="ARBA" id="ARBA00022737"/>
    </source>
</evidence>
<reference evidence="13" key="1">
    <citation type="submission" date="2020-11" db="EMBL/GenBank/DDBJ databases">
        <authorList>
            <person name="Tran Van P."/>
        </authorList>
    </citation>
    <scope>NUCLEOTIDE SEQUENCE</scope>
</reference>
<organism evidence="13">
    <name type="scientific">Timema cristinae</name>
    <name type="common">Walking stick</name>
    <dbReference type="NCBI Taxonomy" id="61476"/>
    <lineage>
        <taxon>Eukaryota</taxon>
        <taxon>Metazoa</taxon>
        <taxon>Ecdysozoa</taxon>
        <taxon>Arthropoda</taxon>
        <taxon>Hexapoda</taxon>
        <taxon>Insecta</taxon>
        <taxon>Pterygota</taxon>
        <taxon>Neoptera</taxon>
        <taxon>Polyneoptera</taxon>
        <taxon>Phasmatodea</taxon>
        <taxon>Timematodea</taxon>
        <taxon>Timematoidea</taxon>
        <taxon>Timematidae</taxon>
        <taxon>Timema</taxon>
    </lineage>
</organism>
<evidence type="ECO:0000256" key="6">
    <source>
        <dbReference type="ARBA" id="ARBA00022782"/>
    </source>
</evidence>
<dbReference type="PANTHER" id="PTHR10614">
    <property type="entry name" value="INSULIN RECEPTOR SUBSTRATE"/>
    <property type="match status" value="1"/>
</dbReference>
<dbReference type="CDD" id="cd01204">
    <property type="entry name" value="PTB_IRS"/>
    <property type="match status" value="1"/>
</dbReference>
<feature type="compositionally biased region" description="Polar residues" evidence="10">
    <location>
        <begin position="288"/>
        <end position="298"/>
    </location>
</feature>
<dbReference type="InterPro" id="IPR039011">
    <property type="entry name" value="IRS"/>
</dbReference>
<evidence type="ECO:0000313" key="13">
    <source>
        <dbReference type="EMBL" id="CAD7395139.1"/>
    </source>
</evidence>
<evidence type="ECO:0000259" key="11">
    <source>
        <dbReference type="PROSITE" id="PS50003"/>
    </source>
</evidence>
<dbReference type="PROSITE" id="PS51064">
    <property type="entry name" value="IRS_PTB"/>
    <property type="match status" value="1"/>
</dbReference>
<dbReference type="SMART" id="SM00310">
    <property type="entry name" value="PTBI"/>
    <property type="match status" value="1"/>
</dbReference>
<evidence type="ECO:0000256" key="4">
    <source>
        <dbReference type="ARBA" id="ARBA00022604"/>
    </source>
</evidence>
<dbReference type="GO" id="GO:0005829">
    <property type="term" value="C:cytosol"/>
    <property type="evidence" value="ECO:0007669"/>
    <property type="project" value="TreeGrafter"/>
</dbReference>
<keyword evidence="6" id="KW-0221">Differentiation</keyword>
<keyword evidence="7" id="KW-0896">Oogenesis</keyword>
<evidence type="ECO:0000256" key="7">
    <source>
        <dbReference type="ARBA" id="ARBA00022943"/>
    </source>
</evidence>
<dbReference type="EMBL" id="OC317161">
    <property type="protein sequence ID" value="CAD7395139.1"/>
    <property type="molecule type" value="Genomic_DNA"/>
</dbReference>
<keyword evidence="3" id="KW-0597">Phosphoprotein</keyword>
<protein>
    <recommendedName>
        <fullName evidence="2">Insulin receptor substrate 1</fullName>
    </recommendedName>
    <alternativeName>
        <fullName evidence="8">Protein chico</fullName>
    </alternativeName>
</protein>
<dbReference type="InterPro" id="IPR011993">
    <property type="entry name" value="PH-like_dom_sf"/>
</dbReference>
<evidence type="ECO:0000256" key="1">
    <source>
        <dbReference type="ARBA" id="ARBA00011440"/>
    </source>
</evidence>
<sequence length="345" mass="38990">MSSVKSSSSAGEKDSEKIDRRDDVIKMGYLKKWKVGNNVTQNFKTLRKKFFVLRADPSDSSDSSARLEYYDSEKKWKSHHAPKRTIRLKTCFNINRRLDKKHKHVIALYTKDDCFCLVLESEEDLEAWLKALLSLQHGEEIPDGEQPKPTFEHFLITMSITEHVWQVTVQKRGLGNIRNILGQHLLCLTDKTLSLVKMTQEEKAEAYEFSLMSIRRCGHSECFFYMEVGRSSCTGAGDLWMQTEDPNIAQNMHDAILHAMSNNSSKEEITPRTRTRSSSSATEGSKPISVTQRRQTTAGMIGGRPVTYTQAEDPAKSTGVLARRVLLSHPGDNTTTTDSGHFPGT</sequence>
<dbReference type="GO" id="GO:0005158">
    <property type="term" value="F:insulin receptor binding"/>
    <property type="evidence" value="ECO:0007669"/>
    <property type="project" value="InterPro"/>
</dbReference>
<gene>
    <name evidence="13" type="ORF">TCEB3V08_LOCUS2988</name>
</gene>
<dbReference type="SUPFAM" id="SSF50729">
    <property type="entry name" value="PH domain-like"/>
    <property type="match status" value="2"/>
</dbReference>
<evidence type="ECO:0000256" key="8">
    <source>
        <dbReference type="ARBA" id="ARBA00033282"/>
    </source>
</evidence>
<dbReference type="InterPro" id="IPR002404">
    <property type="entry name" value="IRS_PTB"/>
</dbReference>
<feature type="region of interest" description="Disordered" evidence="10">
    <location>
        <begin position="261"/>
        <end position="317"/>
    </location>
</feature>
<dbReference type="CDD" id="cd01257">
    <property type="entry name" value="PH_IRS"/>
    <property type="match status" value="1"/>
</dbReference>
<dbReference type="GO" id="GO:0008286">
    <property type="term" value="P:insulin receptor signaling pathway"/>
    <property type="evidence" value="ECO:0007669"/>
    <property type="project" value="InterPro"/>
</dbReference>
<dbReference type="SMART" id="SM01244">
    <property type="entry name" value="IRS"/>
    <property type="match status" value="1"/>
</dbReference>
<dbReference type="Pfam" id="PF02174">
    <property type="entry name" value="IRS"/>
    <property type="match status" value="1"/>
</dbReference>
<dbReference type="Pfam" id="PF00169">
    <property type="entry name" value="PH"/>
    <property type="match status" value="1"/>
</dbReference>
<dbReference type="SMART" id="SM00233">
    <property type="entry name" value="PH"/>
    <property type="match status" value="1"/>
</dbReference>
<evidence type="ECO:0000259" key="12">
    <source>
        <dbReference type="PROSITE" id="PS51064"/>
    </source>
</evidence>
<dbReference type="Gene3D" id="2.30.29.30">
    <property type="entry name" value="Pleckstrin-homology domain (PH domain)/Phosphotyrosine-binding domain (PTB)"/>
    <property type="match status" value="2"/>
</dbReference>
<dbReference type="FunFam" id="2.30.29.30:FF:000457">
    <property type="entry name" value="Insulin receptor substrate 1"/>
    <property type="match status" value="1"/>
</dbReference>
<feature type="domain" description="PH" evidence="11">
    <location>
        <begin position="23"/>
        <end position="137"/>
    </location>
</feature>
<evidence type="ECO:0000256" key="10">
    <source>
        <dbReference type="SAM" id="MobiDB-lite"/>
    </source>
</evidence>
<evidence type="ECO:0000256" key="2">
    <source>
        <dbReference type="ARBA" id="ARBA00015710"/>
    </source>
</evidence>
<evidence type="ECO:0000256" key="3">
    <source>
        <dbReference type="ARBA" id="ARBA00022553"/>
    </source>
</evidence>
<evidence type="ECO:0000256" key="9">
    <source>
        <dbReference type="ARBA" id="ARBA00046145"/>
    </source>
</evidence>
<dbReference type="GO" id="GO:0043548">
    <property type="term" value="F:phosphatidylinositol 3-kinase binding"/>
    <property type="evidence" value="ECO:0007669"/>
    <property type="project" value="TreeGrafter"/>
</dbReference>